<proteinExistence type="predicted"/>
<reference evidence="2 3" key="1">
    <citation type="submission" date="2019-03" db="EMBL/GenBank/DDBJ databases">
        <title>First draft genome of Liparis tanakae, snailfish: a comprehensive survey of snailfish specific genes.</title>
        <authorList>
            <person name="Kim W."/>
            <person name="Song I."/>
            <person name="Jeong J.-H."/>
            <person name="Kim D."/>
            <person name="Kim S."/>
            <person name="Ryu S."/>
            <person name="Song J.Y."/>
            <person name="Lee S.K."/>
        </authorList>
    </citation>
    <scope>NUCLEOTIDE SEQUENCE [LARGE SCALE GENOMIC DNA]</scope>
    <source>
        <tissue evidence="2">Muscle</tissue>
    </source>
</reference>
<accession>A0A4Z2H0E0</accession>
<feature type="region of interest" description="Disordered" evidence="1">
    <location>
        <begin position="241"/>
        <end position="267"/>
    </location>
</feature>
<evidence type="ECO:0000313" key="3">
    <source>
        <dbReference type="Proteomes" id="UP000314294"/>
    </source>
</evidence>
<keyword evidence="3" id="KW-1185">Reference proteome</keyword>
<feature type="compositionally biased region" description="Low complexity" evidence="1">
    <location>
        <begin position="245"/>
        <end position="256"/>
    </location>
</feature>
<name>A0A4Z2H0E0_9TELE</name>
<sequence>MKYCPTAATPVKDNEHFSWRKSDRYFYLKVTDRNFFIVGGFLLPPVDERGSVPERSFYRTLRTFTFYIEVCLHFCWSDDDDGDDDDDDDADDVVGDDDDDALWVLCNGETRLVQLDEGVLGAVDTLPLVGLRKATRDPVGVQVLHRELEVPDPGLVPTKGSEVWWTRQSSPAPQSPERGGQAPAAMALKGSTWTVRPREEASQAGPPRTRTRTRVRTRSRTSHSVHWTWLGLVRTPDSLPPASFLRPGPGLLPNGPASFSVPPASKA</sequence>
<dbReference type="AlphaFoldDB" id="A0A4Z2H0E0"/>
<dbReference type="EMBL" id="SRLO01000370">
    <property type="protein sequence ID" value="TNN58825.1"/>
    <property type="molecule type" value="Genomic_DNA"/>
</dbReference>
<dbReference type="Proteomes" id="UP000314294">
    <property type="component" value="Unassembled WGS sequence"/>
</dbReference>
<feature type="compositionally biased region" description="Basic residues" evidence="1">
    <location>
        <begin position="209"/>
        <end position="219"/>
    </location>
</feature>
<evidence type="ECO:0000313" key="2">
    <source>
        <dbReference type="EMBL" id="TNN58825.1"/>
    </source>
</evidence>
<organism evidence="2 3">
    <name type="scientific">Liparis tanakae</name>
    <name type="common">Tanaka's snailfish</name>
    <dbReference type="NCBI Taxonomy" id="230148"/>
    <lineage>
        <taxon>Eukaryota</taxon>
        <taxon>Metazoa</taxon>
        <taxon>Chordata</taxon>
        <taxon>Craniata</taxon>
        <taxon>Vertebrata</taxon>
        <taxon>Euteleostomi</taxon>
        <taxon>Actinopterygii</taxon>
        <taxon>Neopterygii</taxon>
        <taxon>Teleostei</taxon>
        <taxon>Neoteleostei</taxon>
        <taxon>Acanthomorphata</taxon>
        <taxon>Eupercaria</taxon>
        <taxon>Perciformes</taxon>
        <taxon>Cottioidei</taxon>
        <taxon>Cottales</taxon>
        <taxon>Liparidae</taxon>
        <taxon>Liparis</taxon>
    </lineage>
</organism>
<feature type="region of interest" description="Disordered" evidence="1">
    <location>
        <begin position="194"/>
        <end position="219"/>
    </location>
</feature>
<gene>
    <name evidence="2" type="ORF">EYF80_030974</name>
</gene>
<evidence type="ECO:0000256" key="1">
    <source>
        <dbReference type="SAM" id="MobiDB-lite"/>
    </source>
</evidence>
<comment type="caution">
    <text evidence="2">The sequence shown here is derived from an EMBL/GenBank/DDBJ whole genome shotgun (WGS) entry which is preliminary data.</text>
</comment>
<protein>
    <submittedName>
        <fullName evidence="2">Uncharacterized protein</fullName>
    </submittedName>
</protein>